<dbReference type="PANTHER" id="PTHR47703:SF2">
    <property type="entry name" value="D-AMINOACID AMINOTRANSFERASE-LIKE PLP-DEPENDENT ENZYMES SUPERFAMILY PROTEIN"/>
    <property type="match status" value="1"/>
</dbReference>
<proteinExistence type="predicted"/>
<dbReference type="Proteomes" id="UP000444721">
    <property type="component" value="Unassembled WGS sequence"/>
</dbReference>
<dbReference type="VEuPathDB" id="AmoebaDB:FDP41_000796"/>
<dbReference type="OMA" id="VIMCEED"/>
<dbReference type="Gene3D" id="3.20.10.10">
    <property type="entry name" value="D-amino Acid Aminotransferase, subunit A, domain 2"/>
    <property type="match status" value="1"/>
</dbReference>
<organism evidence="1 2">
    <name type="scientific">Naegleria fowleri</name>
    <name type="common">Brain eating amoeba</name>
    <dbReference type="NCBI Taxonomy" id="5763"/>
    <lineage>
        <taxon>Eukaryota</taxon>
        <taxon>Discoba</taxon>
        <taxon>Heterolobosea</taxon>
        <taxon>Tetramitia</taxon>
        <taxon>Eutetramitia</taxon>
        <taxon>Vahlkampfiidae</taxon>
        <taxon>Naegleria</taxon>
    </lineage>
</organism>
<keyword evidence="2" id="KW-1185">Reference proteome</keyword>
<dbReference type="AlphaFoldDB" id="A0A6A5C6H3"/>
<name>A0A6A5C6H3_NAEFO</name>
<dbReference type="InterPro" id="IPR001544">
    <property type="entry name" value="Aminotrans_IV"/>
</dbReference>
<dbReference type="GO" id="GO:0003824">
    <property type="term" value="F:catalytic activity"/>
    <property type="evidence" value="ECO:0007669"/>
    <property type="project" value="InterPro"/>
</dbReference>
<reference evidence="1 2" key="1">
    <citation type="journal article" date="2019" name="Sci. Rep.">
        <title>Nanopore sequencing improves the draft genome of the human pathogenic amoeba Naegleria fowleri.</title>
        <authorList>
            <person name="Liechti N."/>
            <person name="Schurch N."/>
            <person name="Bruggmann R."/>
            <person name="Wittwer M."/>
        </authorList>
    </citation>
    <scope>NUCLEOTIDE SEQUENCE [LARGE SCALE GENOMIC DNA]</scope>
    <source>
        <strain evidence="1 2">ATCC 30894</strain>
    </source>
</reference>
<evidence type="ECO:0000313" key="2">
    <source>
        <dbReference type="Proteomes" id="UP000444721"/>
    </source>
</evidence>
<gene>
    <name evidence="1" type="ORF">FDP41_000796</name>
</gene>
<sequence length="399" mass="45931">MTTLNLLFRNGCNCSDFDPSIYAHDFLKQYPRGGYTTMRTFQVHSVFEYNFHIHRLMYSQSQVLFMTSSNHNARKCALKDIELAKEKDQGFYPLALLYDFQKFKQLVSNALNVGIKKYCEMTQKKISNNENINENDIPSNELKLTILINCYRKGDINGHVEFIEETMESISNCECVGFDLFLHITEMEELSQPISVDMMPGSRVHLANTKDSHWVIERDPLNKRKHKACQEVLMCENDGIVREGISSNFFAISKHNCVLTAKEGILFGSVRAAIIPTKVQDVLHHSLTKDCDTLLPQEGLEYMEINPNISDILEWKEVFITSTTRLLLPVRTIHISKECIDEILPKEKAHEIKISGCLTDSDDERFYTLHLEQTYQGEKLGLVLKNNFLAKKSERVVFV</sequence>
<dbReference type="InterPro" id="IPR043132">
    <property type="entry name" value="BCAT-like_C"/>
</dbReference>
<evidence type="ECO:0000313" key="1">
    <source>
        <dbReference type="EMBL" id="KAF0984897.1"/>
    </source>
</evidence>
<dbReference type="OrthoDB" id="59470at2759"/>
<dbReference type="VEuPathDB" id="AmoebaDB:NF0108630"/>
<protein>
    <submittedName>
        <fullName evidence="1">Uncharacterized protein</fullName>
    </submittedName>
</protein>
<dbReference type="Pfam" id="PF01063">
    <property type="entry name" value="Aminotran_4"/>
    <property type="match status" value="1"/>
</dbReference>
<dbReference type="EMBL" id="VFQX01000002">
    <property type="protein sequence ID" value="KAF0984897.1"/>
    <property type="molecule type" value="Genomic_DNA"/>
</dbReference>
<dbReference type="InterPro" id="IPR036038">
    <property type="entry name" value="Aminotransferase-like"/>
</dbReference>
<accession>A0A6A5C6H3</accession>
<comment type="caution">
    <text evidence="1">The sequence shown here is derived from an EMBL/GenBank/DDBJ whole genome shotgun (WGS) entry which is preliminary data.</text>
</comment>
<dbReference type="VEuPathDB" id="AmoebaDB:NfTy_031930"/>
<dbReference type="SUPFAM" id="SSF56752">
    <property type="entry name" value="D-aminoacid aminotransferase-like PLP-dependent enzymes"/>
    <property type="match status" value="1"/>
</dbReference>
<dbReference type="GeneID" id="68108014"/>
<dbReference type="RefSeq" id="XP_044569610.1">
    <property type="nucleotide sequence ID" value="XM_044711761.1"/>
</dbReference>
<dbReference type="PANTHER" id="PTHR47703">
    <property type="entry name" value="D-AMINOACID AMINOTRANSFERASE-LIKE PLP-DEPENDENT ENZYMES SUPERFAMILY PROTEIN"/>
    <property type="match status" value="1"/>
</dbReference>